<sequence>MSDRLRSLVERLIPTGGTAERAVKSAIWAMGQNAFGRGLQLAMLVVVARLVGPAEIGLVGIALLVLSGVKKFTKIGLNDALVQQVEENVDEHLNTVWVLEIARGMLIFVVLYFTAPIIGNMVFSEPRATDLIRAIGVSPLILGFRNPAVVYFKKSLDFHKQFVYRVGGSIAQVSVAIGYALIWPSAWALVFGYVAKDAGRLIASYAMDSYRPQLEFKRDSARDLIDYGKWVTGSSILFFLYSEGDDAFLGWLLGPAALAFYQYGYRFSNAPATELGNVISSVMFPALSQVQQDSQLMREGFLRTVRVTSFVAAPVSFGIAVVAPDFVMALFGPDWMQMVVPMQILCIYGFLRSLGKTFGPVWKTLDRPDLVTKLSAIRVVIMAALIWPATEMYGIVGTAALVTAIYVFPMMPLDLYVTVDMIDVSYGEILREIAYPVAASAAMGAVVWYVDSMISFIAPIELAVSIVVGMAAYSVSALVLDQQSNWGIVGNIRGIVTEARR</sequence>
<protein>
    <submittedName>
        <fullName evidence="8">Polysaccharide transporter, PST family</fullName>
    </submittedName>
</protein>
<feature type="transmembrane region" description="Helical" evidence="7">
    <location>
        <begin position="41"/>
        <end position="66"/>
    </location>
</feature>
<feature type="transmembrane region" description="Helical" evidence="7">
    <location>
        <begin position="456"/>
        <end position="480"/>
    </location>
</feature>
<accession>A0A1I2UC20</accession>
<dbReference type="EMBL" id="FOOQ01000003">
    <property type="protein sequence ID" value="SFG74563.1"/>
    <property type="molecule type" value="Genomic_DNA"/>
</dbReference>
<dbReference type="PANTHER" id="PTHR30250">
    <property type="entry name" value="PST FAMILY PREDICTED COLANIC ACID TRANSPORTER"/>
    <property type="match status" value="1"/>
</dbReference>
<feature type="transmembrane region" description="Helical" evidence="7">
    <location>
        <begin position="248"/>
        <end position="265"/>
    </location>
</feature>
<dbReference type="CDD" id="cd13127">
    <property type="entry name" value="MATE_tuaB_like"/>
    <property type="match status" value="1"/>
</dbReference>
<name>A0A1I2UC20_9EURY</name>
<keyword evidence="4 7" id="KW-0812">Transmembrane</keyword>
<dbReference type="GO" id="GO:0005886">
    <property type="term" value="C:plasma membrane"/>
    <property type="evidence" value="ECO:0007669"/>
    <property type="project" value="UniProtKB-SubCell"/>
</dbReference>
<keyword evidence="6 7" id="KW-0472">Membrane</keyword>
<reference evidence="9" key="1">
    <citation type="submission" date="2016-10" db="EMBL/GenBank/DDBJ databases">
        <authorList>
            <person name="Varghese N."/>
            <person name="Submissions S."/>
        </authorList>
    </citation>
    <scope>NUCLEOTIDE SEQUENCE [LARGE SCALE GENOMIC DNA]</scope>
    <source>
        <strain evidence="9">CGMCC 1.7739</strain>
    </source>
</reference>
<dbReference type="STRING" id="553467.SAMN04488063_2863"/>
<keyword evidence="5 7" id="KW-1133">Transmembrane helix</keyword>
<dbReference type="RefSeq" id="WP_092893242.1">
    <property type="nucleotide sequence ID" value="NZ_FOOQ01000003.1"/>
</dbReference>
<dbReference type="InterPro" id="IPR050833">
    <property type="entry name" value="Poly_Biosynth_Transport"/>
</dbReference>
<feature type="transmembrane region" description="Helical" evidence="7">
    <location>
        <begin position="429"/>
        <end position="450"/>
    </location>
</feature>
<keyword evidence="3" id="KW-1003">Cell membrane</keyword>
<dbReference type="Pfam" id="PF13440">
    <property type="entry name" value="Polysacc_synt_3"/>
    <property type="match status" value="1"/>
</dbReference>
<evidence type="ECO:0000256" key="6">
    <source>
        <dbReference type="ARBA" id="ARBA00023136"/>
    </source>
</evidence>
<dbReference type="PANTHER" id="PTHR30250:SF10">
    <property type="entry name" value="LIPOPOLYSACCHARIDE BIOSYNTHESIS PROTEIN WZXC"/>
    <property type="match status" value="1"/>
</dbReference>
<feature type="transmembrane region" description="Helical" evidence="7">
    <location>
        <begin position="335"/>
        <end position="351"/>
    </location>
</feature>
<evidence type="ECO:0000313" key="9">
    <source>
        <dbReference type="Proteomes" id="UP000198876"/>
    </source>
</evidence>
<keyword evidence="9" id="KW-1185">Reference proteome</keyword>
<comment type="similarity">
    <text evidence="2">Belongs to the polysaccharide synthase family.</text>
</comment>
<comment type="subcellular location">
    <subcellularLocation>
        <location evidence="1">Cell membrane</location>
        <topology evidence="1">Multi-pass membrane protein</topology>
    </subcellularLocation>
</comment>
<evidence type="ECO:0000256" key="7">
    <source>
        <dbReference type="SAM" id="Phobius"/>
    </source>
</evidence>
<evidence type="ECO:0000313" key="8">
    <source>
        <dbReference type="EMBL" id="SFG74563.1"/>
    </source>
</evidence>
<evidence type="ECO:0000256" key="5">
    <source>
        <dbReference type="ARBA" id="ARBA00022989"/>
    </source>
</evidence>
<evidence type="ECO:0000256" key="4">
    <source>
        <dbReference type="ARBA" id="ARBA00022692"/>
    </source>
</evidence>
<organism evidence="8 9">
    <name type="scientific">Halopelagius inordinatus</name>
    <dbReference type="NCBI Taxonomy" id="553467"/>
    <lineage>
        <taxon>Archaea</taxon>
        <taxon>Methanobacteriati</taxon>
        <taxon>Methanobacteriota</taxon>
        <taxon>Stenosarchaea group</taxon>
        <taxon>Halobacteria</taxon>
        <taxon>Halobacteriales</taxon>
        <taxon>Haloferacaceae</taxon>
    </lineage>
</organism>
<feature type="transmembrane region" description="Helical" evidence="7">
    <location>
        <begin position="101"/>
        <end position="123"/>
    </location>
</feature>
<evidence type="ECO:0000256" key="3">
    <source>
        <dbReference type="ARBA" id="ARBA00022475"/>
    </source>
</evidence>
<evidence type="ECO:0000256" key="1">
    <source>
        <dbReference type="ARBA" id="ARBA00004651"/>
    </source>
</evidence>
<feature type="transmembrane region" description="Helical" evidence="7">
    <location>
        <begin position="371"/>
        <end position="389"/>
    </location>
</feature>
<proteinExistence type="inferred from homology"/>
<gene>
    <name evidence="8" type="ORF">SAMN04488063_2863</name>
</gene>
<dbReference type="AlphaFoldDB" id="A0A1I2UC20"/>
<feature type="transmembrane region" description="Helical" evidence="7">
    <location>
        <begin position="304"/>
        <end position="323"/>
    </location>
</feature>
<dbReference type="OrthoDB" id="202076at2157"/>
<evidence type="ECO:0000256" key="2">
    <source>
        <dbReference type="ARBA" id="ARBA00007430"/>
    </source>
</evidence>
<dbReference type="Proteomes" id="UP000198876">
    <property type="component" value="Unassembled WGS sequence"/>
</dbReference>